<dbReference type="Gene3D" id="1.10.10.10">
    <property type="entry name" value="Winged helix-like DNA-binding domain superfamily/Winged helix DNA-binding domain"/>
    <property type="match status" value="1"/>
</dbReference>
<dbReference type="STRING" id="59750.AWC31_11725"/>
<feature type="domain" description="HTH luxR-type" evidence="3">
    <location>
        <begin position="804"/>
        <end position="869"/>
    </location>
</feature>
<organism evidence="4 5">
    <name type="scientific">Mycolicibacterium wolinskyi</name>
    <dbReference type="NCBI Taxonomy" id="59750"/>
    <lineage>
        <taxon>Bacteria</taxon>
        <taxon>Bacillati</taxon>
        <taxon>Actinomycetota</taxon>
        <taxon>Actinomycetes</taxon>
        <taxon>Mycobacteriales</taxon>
        <taxon>Mycobacteriaceae</taxon>
        <taxon>Mycolicibacterium</taxon>
    </lineage>
</organism>
<evidence type="ECO:0000256" key="1">
    <source>
        <dbReference type="ARBA" id="ARBA00022741"/>
    </source>
</evidence>
<dbReference type="GO" id="GO:0006355">
    <property type="term" value="P:regulation of DNA-templated transcription"/>
    <property type="evidence" value="ECO:0007669"/>
    <property type="project" value="InterPro"/>
</dbReference>
<dbReference type="InterPro" id="IPR000792">
    <property type="entry name" value="Tscrpt_reg_LuxR_C"/>
</dbReference>
<protein>
    <submittedName>
        <fullName evidence="4">LuxR family transcriptional regulator</fullName>
    </submittedName>
</protein>
<dbReference type="InterPro" id="IPR027417">
    <property type="entry name" value="P-loop_NTPase"/>
</dbReference>
<dbReference type="SMART" id="SM00421">
    <property type="entry name" value="HTH_LUXR"/>
    <property type="match status" value="1"/>
</dbReference>
<evidence type="ECO:0000256" key="2">
    <source>
        <dbReference type="ARBA" id="ARBA00022840"/>
    </source>
</evidence>
<dbReference type="CDD" id="cd06170">
    <property type="entry name" value="LuxR_C_like"/>
    <property type="match status" value="1"/>
</dbReference>
<comment type="caution">
    <text evidence="4">The sequence shown here is derived from an EMBL/GenBank/DDBJ whole genome shotgun (WGS) entry which is preliminary data.</text>
</comment>
<dbReference type="Proteomes" id="UP000070612">
    <property type="component" value="Unassembled WGS sequence"/>
</dbReference>
<dbReference type="RefSeq" id="WP_067845130.1">
    <property type="nucleotide sequence ID" value="NZ_LGTW01000003.1"/>
</dbReference>
<keyword evidence="1" id="KW-0547">Nucleotide-binding</keyword>
<evidence type="ECO:0000313" key="5">
    <source>
        <dbReference type="Proteomes" id="UP000070612"/>
    </source>
</evidence>
<dbReference type="PATRIC" id="fig|59750.3.peg.4364"/>
<evidence type="ECO:0000313" key="4">
    <source>
        <dbReference type="EMBL" id="KWX24961.1"/>
    </source>
</evidence>
<keyword evidence="2" id="KW-0067">ATP-binding</keyword>
<dbReference type="GO" id="GO:0003677">
    <property type="term" value="F:DNA binding"/>
    <property type="evidence" value="ECO:0007669"/>
    <property type="project" value="InterPro"/>
</dbReference>
<keyword evidence="5" id="KW-1185">Reference proteome</keyword>
<gene>
    <name evidence="4" type="ORF">AFM11_05865</name>
</gene>
<dbReference type="SUPFAM" id="SSF46894">
    <property type="entry name" value="C-terminal effector domain of the bipartite response regulators"/>
    <property type="match status" value="1"/>
</dbReference>
<reference evidence="4 5" key="1">
    <citation type="submission" date="2015-07" db="EMBL/GenBank/DDBJ databases">
        <title>A draft genome sequence of Mycobacterium wolinskyi.</title>
        <authorList>
            <person name="de Man T.J."/>
            <person name="Perry K.A."/>
            <person name="Coulliette A.D."/>
            <person name="Jensen B."/>
            <person name="Toney N.C."/>
            <person name="Limbago B.M."/>
            <person name="Noble-Wang J."/>
        </authorList>
    </citation>
    <scope>NUCLEOTIDE SEQUENCE [LARGE SCALE GENOMIC DNA]</scope>
    <source>
        <strain evidence="4 5">CDC_01</strain>
    </source>
</reference>
<proteinExistence type="predicted"/>
<dbReference type="GO" id="GO:0005524">
    <property type="term" value="F:ATP binding"/>
    <property type="evidence" value="ECO:0007669"/>
    <property type="project" value="UniProtKB-KW"/>
</dbReference>
<dbReference type="EMBL" id="LGTW01000003">
    <property type="protein sequence ID" value="KWX24961.1"/>
    <property type="molecule type" value="Genomic_DNA"/>
</dbReference>
<dbReference type="InterPro" id="IPR016032">
    <property type="entry name" value="Sig_transdc_resp-reg_C-effctor"/>
</dbReference>
<dbReference type="PROSITE" id="PS00622">
    <property type="entry name" value="HTH_LUXR_1"/>
    <property type="match status" value="1"/>
</dbReference>
<sequence length="870" mass="91770">MSLVWPLTGRLEEARLIDAALSSADLSGIVIHGAAGVGKSRIAREALGAVASSGHETRWAVGTSAARDLPLGTFARWVGTADADNVALVGRVIEAMTATSNGRSVVVCVDDAHLLDDLSAFVLHQIVQREAAKILLTVRDGTTVPASVHEVWSGGQFERLDLQPLSRDESIRLVHAALGGPLDPDAAGRLWRMTRGNALYLRNIVEQEVAQGRLAGRHGYWRWIGDPVIPPGLVELIESRIGALPPSVGEVIDILAVAEPIQLSLLTSIAASSAVEEAEARGLITLDAIESGVEVRVAHPLYAEVRRKRVPGTRLRRLRGLVATELAHCDDRDAMRVVVHRATLTLDSDLKPDPELLTRAAQGAVWLSDLPLADRLAAAAVRAGGGVEANFIQAHALSWLSRGEESDAALDAIRTADLTDDGRARLAFLRASNELWSLADPVRAKRRIDEASASIPDDARACVDAFYAVHGAAVGKPETAAAAAAGLNLEALPGIVGAVTGWAVAVSAGDAGRTQTAVAAAHRGYRIADSSFDAAHMRFVIADGHIGALLLAGQIAEAEREADRQRRQAAELPGVAQLFGTALAGRAALGAGRLDVASDLLHPVVELMAAAGETNGFGYRFRLPWSLALAMRGRADDATLDELHRCRHPSWQYLGYEEALVRAWVSASQGAVSEAAAAVRDGAEKARANGQFAAEVLCLQTATQFGDHTGADRLQELTTLVEGPRVGAAAAFGHALKHDDADGLAAVVDLFEAIGDAVTAADAAAHAAVVYRRKDMRGSALGLATRAAELAARCGGAVTPILLAAMERLPLTEREREIAMLIGGGLSSRAIAARLNLSARTVDGHIYRAMAKTGVATRAELAALVRRRHR</sequence>
<dbReference type="PANTHER" id="PTHR16305">
    <property type="entry name" value="TESTICULAR SOLUBLE ADENYLYL CYCLASE"/>
    <property type="match status" value="1"/>
</dbReference>
<accession>A0A132PRI8</accession>
<evidence type="ECO:0000259" key="3">
    <source>
        <dbReference type="PROSITE" id="PS50043"/>
    </source>
</evidence>
<dbReference type="AlphaFoldDB" id="A0A132PRI8"/>
<dbReference type="GO" id="GO:0004016">
    <property type="term" value="F:adenylate cyclase activity"/>
    <property type="evidence" value="ECO:0007669"/>
    <property type="project" value="TreeGrafter"/>
</dbReference>
<dbReference type="PRINTS" id="PR00038">
    <property type="entry name" value="HTHLUXR"/>
</dbReference>
<dbReference type="Pfam" id="PF00196">
    <property type="entry name" value="GerE"/>
    <property type="match status" value="1"/>
</dbReference>
<dbReference type="GO" id="GO:0005737">
    <property type="term" value="C:cytoplasm"/>
    <property type="evidence" value="ECO:0007669"/>
    <property type="project" value="TreeGrafter"/>
</dbReference>
<dbReference type="PROSITE" id="PS50043">
    <property type="entry name" value="HTH_LUXR_2"/>
    <property type="match status" value="1"/>
</dbReference>
<dbReference type="Gene3D" id="3.40.50.300">
    <property type="entry name" value="P-loop containing nucleotide triphosphate hydrolases"/>
    <property type="match status" value="1"/>
</dbReference>
<dbReference type="SUPFAM" id="SSF52540">
    <property type="entry name" value="P-loop containing nucleoside triphosphate hydrolases"/>
    <property type="match status" value="1"/>
</dbReference>
<dbReference type="InterPro" id="IPR036388">
    <property type="entry name" value="WH-like_DNA-bd_sf"/>
</dbReference>
<name>A0A132PRI8_9MYCO</name>
<dbReference type="PANTHER" id="PTHR16305:SF28">
    <property type="entry name" value="GUANYLATE CYCLASE DOMAIN-CONTAINING PROTEIN"/>
    <property type="match status" value="1"/>
</dbReference>